<protein>
    <submittedName>
        <fullName evidence="2">Uncharacterized protein</fullName>
    </submittedName>
</protein>
<proteinExistence type="predicted"/>
<evidence type="ECO:0000313" key="2">
    <source>
        <dbReference type="EMBL" id="CAD7257572.1"/>
    </source>
</evidence>
<dbReference type="AlphaFoldDB" id="A0A7R9ANZ3"/>
<gene>
    <name evidence="2" type="ORF">TSIB3V08_LOCUS1829</name>
</gene>
<accession>A0A7R9ANZ3</accession>
<organism evidence="2">
    <name type="scientific">Timema shepardi</name>
    <name type="common">Walking stick</name>
    <dbReference type="NCBI Taxonomy" id="629360"/>
    <lineage>
        <taxon>Eukaryota</taxon>
        <taxon>Metazoa</taxon>
        <taxon>Ecdysozoa</taxon>
        <taxon>Arthropoda</taxon>
        <taxon>Hexapoda</taxon>
        <taxon>Insecta</taxon>
        <taxon>Pterygota</taxon>
        <taxon>Neoptera</taxon>
        <taxon>Polyneoptera</taxon>
        <taxon>Phasmatodea</taxon>
        <taxon>Timematodea</taxon>
        <taxon>Timematoidea</taxon>
        <taxon>Timematidae</taxon>
        <taxon>Timema</taxon>
    </lineage>
</organism>
<evidence type="ECO:0000256" key="1">
    <source>
        <dbReference type="SAM" id="MobiDB-lite"/>
    </source>
</evidence>
<sequence length="112" mass="11945">MRVSSIKSTMSAAKNIYRFLTIFAGSEPALAWRESGNPFRKNHPTEVRTSISPSSAVELNTTSALANYATEAVKFMPESTPAPPPMYAPPPQPAQAPVPVSAPAGVPQEPHN</sequence>
<dbReference type="EMBL" id="OC000525">
    <property type="protein sequence ID" value="CAD7257572.1"/>
    <property type="molecule type" value="Genomic_DNA"/>
</dbReference>
<name>A0A7R9ANZ3_TIMSH</name>
<feature type="compositionally biased region" description="Pro residues" evidence="1">
    <location>
        <begin position="80"/>
        <end position="96"/>
    </location>
</feature>
<feature type="compositionally biased region" description="Low complexity" evidence="1">
    <location>
        <begin position="97"/>
        <end position="112"/>
    </location>
</feature>
<reference evidence="2" key="1">
    <citation type="submission" date="2020-11" db="EMBL/GenBank/DDBJ databases">
        <authorList>
            <person name="Tran Van P."/>
        </authorList>
    </citation>
    <scope>NUCLEOTIDE SEQUENCE</scope>
</reference>
<feature type="region of interest" description="Disordered" evidence="1">
    <location>
        <begin position="76"/>
        <end position="112"/>
    </location>
</feature>